<dbReference type="Proteomes" id="UP001315686">
    <property type="component" value="Unassembled WGS sequence"/>
</dbReference>
<evidence type="ECO:0000256" key="2">
    <source>
        <dbReference type="ARBA" id="ARBA00023043"/>
    </source>
</evidence>
<evidence type="ECO:0000313" key="4">
    <source>
        <dbReference type="Proteomes" id="UP001315686"/>
    </source>
</evidence>
<comment type="caution">
    <text evidence="3">The sequence shown here is derived from an EMBL/GenBank/DDBJ whole genome shotgun (WGS) entry which is preliminary data.</text>
</comment>
<evidence type="ECO:0008006" key="5">
    <source>
        <dbReference type="Google" id="ProtNLM"/>
    </source>
</evidence>
<keyword evidence="2" id="KW-0040">ANK repeat</keyword>
<dbReference type="AlphaFoldDB" id="A0AAP2G4V2"/>
<dbReference type="RefSeq" id="WP_327794525.1">
    <property type="nucleotide sequence ID" value="NZ_JADQAZ010000002.1"/>
</dbReference>
<keyword evidence="4" id="KW-1185">Reference proteome</keyword>
<dbReference type="PANTHER" id="PTHR24201">
    <property type="entry name" value="ANK_REP_REGION DOMAIN-CONTAINING PROTEIN"/>
    <property type="match status" value="1"/>
</dbReference>
<dbReference type="EMBL" id="JADQAZ010000002">
    <property type="protein sequence ID" value="MBT0958318.1"/>
    <property type="molecule type" value="Genomic_DNA"/>
</dbReference>
<dbReference type="InterPro" id="IPR002110">
    <property type="entry name" value="Ankyrin_rpt"/>
</dbReference>
<dbReference type="Pfam" id="PF00023">
    <property type="entry name" value="Ank"/>
    <property type="match status" value="1"/>
</dbReference>
<organism evidence="3 4">
    <name type="scientific">Harenicola maris</name>
    <dbReference type="NCBI Taxonomy" id="2841044"/>
    <lineage>
        <taxon>Bacteria</taxon>
        <taxon>Pseudomonadati</taxon>
        <taxon>Pseudomonadota</taxon>
        <taxon>Alphaproteobacteria</taxon>
        <taxon>Rhodobacterales</taxon>
        <taxon>Paracoccaceae</taxon>
        <taxon>Harenicola</taxon>
    </lineage>
</organism>
<accession>A0AAP2G4V2</accession>
<dbReference type="SMART" id="SM00248">
    <property type="entry name" value="ANK"/>
    <property type="match status" value="3"/>
</dbReference>
<dbReference type="Gene3D" id="1.25.40.20">
    <property type="entry name" value="Ankyrin repeat-containing domain"/>
    <property type="match status" value="2"/>
</dbReference>
<evidence type="ECO:0000256" key="1">
    <source>
        <dbReference type="ARBA" id="ARBA00022737"/>
    </source>
</evidence>
<dbReference type="SUPFAM" id="SSF48403">
    <property type="entry name" value="Ankyrin repeat"/>
    <property type="match status" value="2"/>
</dbReference>
<dbReference type="InterPro" id="IPR036770">
    <property type="entry name" value="Ankyrin_rpt-contain_sf"/>
</dbReference>
<dbReference type="InterPro" id="IPR050776">
    <property type="entry name" value="Ank_Repeat/CDKN_Inhibitor"/>
</dbReference>
<sequence>MDKSLNALRREAKLLKKQHQAGEDAAIRRMGNDAVRPRHADFLHCIAVENGFASWPLLKLVHETRGMDRAARAARLRHALFAGQGWGVDQILAETPDLAAGDFALQVALYDLPAVQAALAKAPELAQVRGAEGPMVSLAFSQHFKGDSAREADMIAVAEALLAHGADPNDSRPVGAGNAAPLSVLYGAIGRAGNMALGQWLLDHGADPNDGESLYHATELGHHRGLDMLLAAGADPAGTNALLRALDFNDHLAVQKLLAAGADVNEFNAEEVGGEAPWTIPALHQAARRGCDQKMIDLLLDAGADPAKTYQGAGVYGFARAFGHSGLCEALEARGLAQTLSEPEVILAAAAEGPVPAGRYIDTGKLPPAYRDIFRMILPLPGRMDHLRRLVEVGIEYDRPDAEGLTPVQAAGWEGLPEVMEYILSLRPDLSHVNNYGGTLLSTIIHGAENCPQRAERDHIACLELALNTGVALPQNMVGMAGDGEVAAFLAAWAKARPGQVVPG</sequence>
<gene>
    <name evidence="3" type="ORF">IV417_13070</name>
</gene>
<proteinExistence type="predicted"/>
<evidence type="ECO:0000313" key="3">
    <source>
        <dbReference type="EMBL" id="MBT0958318.1"/>
    </source>
</evidence>
<reference evidence="3 4" key="1">
    <citation type="journal article" date="2021" name="Arch. Microbiol.">
        <title>Harenicola maris gen. nov., sp. nov. isolated from the Sea of Japan shallow sediments.</title>
        <authorList>
            <person name="Romanenko L.A."/>
            <person name="Kurilenko V.V."/>
            <person name="Chernysheva N.Y."/>
            <person name="Tekutyeva L.A."/>
            <person name="Velansky P.V."/>
            <person name="Svetashev V.I."/>
            <person name="Isaeva M.P."/>
        </authorList>
    </citation>
    <scope>NUCLEOTIDE SEQUENCE [LARGE SCALE GENOMIC DNA]</scope>
    <source>
        <strain evidence="3 4">KMM 3653</strain>
    </source>
</reference>
<keyword evidence="1" id="KW-0677">Repeat</keyword>
<protein>
    <recommendedName>
        <fullName evidence="5">Ankyrin repeat protein</fullName>
    </recommendedName>
</protein>
<name>A0AAP2G4V2_9RHOB</name>